<gene>
    <name evidence="1" type="ORF">DPEC_G00117550</name>
</gene>
<dbReference type="Proteomes" id="UP001157502">
    <property type="component" value="Chromosome 9"/>
</dbReference>
<evidence type="ECO:0000313" key="1">
    <source>
        <dbReference type="EMBL" id="KAJ8007443.1"/>
    </source>
</evidence>
<evidence type="ECO:0000313" key="2">
    <source>
        <dbReference type="Proteomes" id="UP001157502"/>
    </source>
</evidence>
<sequence length="225" mass="25013">MEQCHFVCTIGGSVRKCIHGRNVRELDRILLHVSTRGSHFTSGEQVARQDRNHPLAMTPPIPWAGSAVLNQPNDLRQYIVGYLGVKRARGRFVASAKVYDRCDLARKLKAAGMNGYYGNSLPNWVCLAKWESSYNTMATNRNTDGSTDYGIFQINSRWWCNDGRTPGAKNACGIRCSQLLSDDLTVAINCAKRVVRDPNGIGAWVAWRNRCKNKNLSSYVAGCGV</sequence>
<proteinExistence type="predicted"/>
<organism evidence="1 2">
    <name type="scientific">Dallia pectoralis</name>
    <name type="common">Alaska blackfish</name>
    <dbReference type="NCBI Taxonomy" id="75939"/>
    <lineage>
        <taxon>Eukaryota</taxon>
        <taxon>Metazoa</taxon>
        <taxon>Chordata</taxon>
        <taxon>Craniata</taxon>
        <taxon>Vertebrata</taxon>
        <taxon>Euteleostomi</taxon>
        <taxon>Actinopterygii</taxon>
        <taxon>Neopterygii</taxon>
        <taxon>Teleostei</taxon>
        <taxon>Protacanthopterygii</taxon>
        <taxon>Esociformes</taxon>
        <taxon>Umbridae</taxon>
        <taxon>Dallia</taxon>
    </lineage>
</organism>
<name>A0ACC2GV07_DALPE</name>
<comment type="caution">
    <text evidence="1">The sequence shown here is derived from an EMBL/GenBank/DDBJ whole genome shotgun (WGS) entry which is preliminary data.</text>
</comment>
<keyword evidence="2" id="KW-1185">Reference proteome</keyword>
<dbReference type="EMBL" id="CM055736">
    <property type="protein sequence ID" value="KAJ8007443.1"/>
    <property type="molecule type" value="Genomic_DNA"/>
</dbReference>
<protein>
    <submittedName>
        <fullName evidence="1">Uncharacterized protein</fullName>
    </submittedName>
</protein>
<accession>A0ACC2GV07</accession>
<reference evidence="1" key="1">
    <citation type="submission" date="2021-05" db="EMBL/GenBank/DDBJ databases">
        <authorList>
            <person name="Pan Q."/>
            <person name="Jouanno E."/>
            <person name="Zahm M."/>
            <person name="Klopp C."/>
            <person name="Cabau C."/>
            <person name="Louis A."/>
            <person name="Berthelot C."/>
            <person name="Parey E."/>
            <person name="Roest Crollius H."/>
            <person name="Montfort J."/>
            <person name="Robinson-Rechavi M."/>
            <person name="Bouchez O."/>
            <person name="Lampietro C."/>
            <person name="Lopez Roques C."/>
            <person name="Donnadieu C."/>
            <person name="Postlethwait J."/>
            <person name="Bobe J."/>
            <person name="Dillon D."/>
            <person name="Chandos A."/>
            <person name="von Hippel F."/>
            <person name="Guiguen Y."/>
        </authorList>
    </citation>
    <scope>NUCLEOTIDE SEQUENCE</scope>
    <source>
        <strain evidence="1">YG-Jan2019</strain>
    </source>
</reference>